<dbReference type="RefSeq" id="WP_118761318.1">
    <property type="nucleotide sequence ID" value="NZ_BLYJ01000013.1"/>
</dbReference>
<dbReference type="SUPFAM" id="SSF53850">
    <property type="entry name" value="Periplasmic binding protein-like II"/>
    <property type="match status" value="1"/>
</dbReference>
<reference evidence="1 2" key="1">
    <citation type="submission" date="2020-06" db="EMBL/GenBank/DDBJ databases">
        <title>Characterization of fructooligosaccharide metabolism and fructooligosaccharide-degrading enzymes in human commensal butyrate producers.</title>
        <authorList>
            <person name="Tanno H."/>
            <person name="Fujii T."/>
            <person name="Hirano K."/>
            <person name="Maeno S."/>
            <person name="Tonozuka T."/>
            <person name="Sakamoto M."/>
            <person name="Ohkuma M."/>
            <person name="Tochio T."/>
            <person name="Endo A."/>
        </authorList>
    </citation>
    <scope>NUCLEOTIDE SEQUENCE [LARGE SCALE GENOMIC DNA]</scope>
    <source>
        <strain evidence="1 2">JCM 31056</strain>
    </source>
</reference>
<gene>
    <name evidence="1" type="ORF">BUFA31_13020</name>
</gene>
<dbReference type="Proteomes" id="UP000620147">
    <property type="component" value="Unassembled WGS sequence"/>
</dbReference>
<name>A0ABQ1DZJ3_9FIRM</name>
<evidence type="ECO:0000313" key="1">
    <source>
        <dbReference type="EMBL" id="GFO88138.1"/>
    </source>
</evidence>
<protein>
    <submittedName>
        <fullName evidence="1">Sugar ABC transporter substrate-binding protein</fullName>
    </submittedName>
</protein>
<dbReference type="PANTHER" id="PTHR43649:SF30">
    <property type="entry name" value="ABC TRANSPORTER SUBSTRATE-BINDING PROTEIN"/>
    <property type="match status" value="1"/>
</dbReference>
<dbReference type="InterPro" id="IPR050490">
    <property type="entry name" value="Bact_solute-bd_prot1"/>
</dbReference>
<dbReference type="Gene3D" id="3.40.190.10">
    <property type="entry name" value="Periplasmic binding protein-like II"/>
    <property type="match status" value="1"/>
</dbReference>
<keyword evidence="2" id="KW-1185">Reference proteome</keyword>
<dbReference type="Pfam" id="PF01547">
    <property type="entry name" value="SBP_bac_1"/>
    <property type="match status" value="1"/>
</dbReference>
<organism evidence="1 2">
    <name type="scientific">Butyricicoccus faecihominis</name>
    <dbReference type="NCBI Taxonomy" id="1712515"/>
    <lineage>
        <taxon>Bacteria</taxon>
        <taxon>Bacillati</taxon>
        <taxon>Bacillota</taxon>
        <taxon>Clostridia</taxon>
        <taxon>Eubacteriales</taxon>
        <taxon>Butyricicoccaceae</taxon>
        <taxon>Butyricicoccus</taxon>
    </lineage>
</organism>
<dbReference type="InterPro" id="IPR006059">
    <property type="entry name" value="SBP"/>
</dbReference>
<dbReference type="EMBL" id="BLYJ01000013">
    <property type="protein sequence ID" value="GFO88138.1"/>
    <property type="molecule type" value="Genomic_DNA"/>
</dbReference>
<accession>A0ABQ1DZJ3</accession>
<comment type="caution">
    <text evidence="1">The sequence shown here is derived from an EMBL/GenBank/DDBJ whole genome shotgun (WGS) entry which is preliminary data.</text>
</comment>
<proteinExistence type="predicted"/>
<dbReference type="PANTHER" id="PTHR43649">
    <property type="entry name" value="ARABINOSE-BINDING PROTEIN-RELATED"/>
    <property type="match status" value="1"/>
</dbReference>
<evidence type="ECO:0000313" key="2">
    <source>
        <dbReference type="Proteomes" id="UP000620147"/>
    </source>
</evidence>
<sequence length="435" mass="48544">MKGLAKRLTAIIVLTAVCLTMVVYSRTRPVELRLGFMAGSYWDAPNGNCYAVIDAAIERFEREHPNVHVTYTSGILKRDYSEWLIDQYLLGSEPDVFLVLPEDFGELCELGALAPLDGYLAQDEAVSDTDFYPAALQSGAENGVQYALPYECVPTLMCVNKTLLESEGIAVPSGDWTWEDFYNICAKVTHDTDSDGEIDQFGCYGYTWQDALIANGTSLFTEGGSSCLISLPRAVQAVAFAQRLDKLTAETAPSARDFDEGRVAFRPFLFSDYRTYQPYPWRIKRYSDFSWDCIPMPHGPAGSNSSELSTVLAGISSRSAHTTLAWQFLRELTANADNQSMLFTDSHSVSALRSVTDSEKTRQILRQDTPGESRSGVEMLSDVMEQAVAAPRFRNYDQALLLTEGLVQTAMEDEHNLSLQLQRVQHEVQEYLQKN</sequence>